<gene>
    <name evidence="1" type="ORF">E0H31_18070</name>
</gene>
<dbReference type="EMBL" id="SJLU01000008">
    <property type="protein sequence ID" value="TBX92590.1"/>
    <property type="molecule type" value="Genomic_DNA"/>
</dbReference>
<evidence type="ECO:0000313" key="1">
    <source>
        <dbReference type="EMBL" id="TBX92590.1"/>
    </source>
</evidence>
<sequence length="165" mass="18513">MVLALRRRRLAVPVFLHLRLGRLGRTCRSRLTGTIFKQKAGLVPAFFVGKSRFAWPRATDVRFARIAAPHPNPLPVLTGRGDVPYETRERDEEGAACPFAPFTGRRCRQADEGLPSAISWAEVRAPVPTLIASARPGDPFEGRRFRNPEIQLMADRLGAFERCQH</sequence>
<comment type="caution">
    <text evidence="1">The sequence shown here is derived from an EMBL/GenBank/DDBJ whole genome shotgun (WGS) entry which is preliminary data.</text>
</comment>
<evidence type="ECO:0000313" key="2">
    <source>
        <dbReference type="Proteomes" id="UP000291866"/>
    </source>
</evidence>
<protein>
    <submittedName>
        <fullName evidence="1">Uncharacterized protein</fullName>
    </submittedName>
</protein>
<name>A0A8G2MS68_RHILV</name>
<reference evidence="1 2" key="1">
    <citation type="submission" date="2019-02" db="EMBL/GenBank/DDBJ databases">
        <title>The competitiveness to form nodules shapes the capacities of Rhizobium leguminosarum sv viciae communities to promote symbiosis with specific hosts.</title>
        <authorList>
            <person name="Boivin S."/>
            <person name="Lepetit M."/>
        </authorList>
    </citation>
    <scope>NUCLEOTIDE SEQUENCE [LARGE SCALE GENOMIC DNA]</scope>
    <source>
        <strain evidence="1 2">SPF4F3</strain>
    </source>
</reference>
<dbReference type="Proteomes" id="UP000291866">
    <property type="component" value="Unassembled WGS sequence"/>
</dbReference>
<proteinExistence type="predicted"/>
<dbReference type="AlphaFoldDB" id="A0A8G2MS68"/>
<accession>A0A8G2MS68</accession>
<organism evidence="1 2">
    <name type="scientific">Rhizobium leguminosarum bv. viciae</name>
    <dbReference type="NCBI Taxonomy" id="387"/>
    <lineage>
        <taxon>Bacteria</taxon>
        <taxon>Pseudomonadati</taxon>
        <taxon>Pseudomonadota</taxon>
        <taxon>Alphaproteobacteria</taxon>
        <taxon>Hyphomicrobiales</taxon>
        <taxon>Rhizobiaceae</taxon>
        <taxon>Rhizobium/Agrobacterium group</taxon>
        <taxon>Rhizobium</taxon>
    </lineage>
</organism>